<reference evidence="2" key="1">
    <citation type="submission" date="2016-10" db="EMBL/GenBank/DDBJ databases">
        <authorList>
            <person name="Varghese N."/>
            <person name="Submissions S."/>
        </authorList>
    </citation>
    <scope>NUCLEOTIDE SEQUENCE [LARGE SCALE GENOMIC DNA]</scope>
    <source>
        <strain evidence="2">DSM 28453</strain>
    </source>
</reference>
<dbReference type="InterPro" id="IPR011990">
    <property type="entry name" value="TPR-like_helical_dom_sf"/>
</dbReference>
<evidence type="ECO:0008006" key="3">
    <source>
        <dbReference type="Google" id="ProtNLM"/>
    </source>
</evidence>
<accession>A0A1I4EIQ0</accession>
<gene>
    <name evidence="1" type="ORF">SAMN04488036_104290</name>
</gene>
<dbReference type="RefSeq" id="WP_139216194.1">
    <property type="nucleotide sequence ID" value="NZ_FOSZ01000004.1"/>
</dbReference>
<dbReference type="Gene3D" id="1.25.40.10">
    <property type="entry name" value="Tetratricopeptide repeat domain"/>
    <property type="match status" value="1"/>
</dbReference>
<dbReference type="SUPFAM" id="SSF48452">
    <property type="entry name" value="TPR-like"/>
    <property type="match status" value="1"/>
</dbReference>
<dbReference type="EMBL" id="FOSZ01000004">
    <property type="protein sequence ID" value="SFL05083.1"/>
    <property type="molecule type" value="Genomic_DNA"/>
</dbReference>
<organism evidence="1 2">
    <name type="scientific">Shimia haliotis</name>
    <dbReference type="NCBI Taxonomy" id="1280847"/>
    <lineage>
        <taxon>Bacteria</taxon>
        <taxon>Pseudomonadati</taxon>
        <taxon>Pseudomonadota</taxon>
        <taxon>Alphaproteobacteria</taxon>
        <taxon>Rhodobacterales</taxon>
        <taxon>Roseobacteraceae</taxon>
    </lineage>
</organism>
<dbReference type="Proteomes" id="UP000198851">
    <property type="component" value="Unassembled WGS sequence"/>
</dbReference>
<sequence>MQAGSFFRTAMAGVCLSLVVACGGDGNFGGSFSEGNSFASRYAAARNALEAGKYDRANSIYADLLEVAGADEPGVRLEYAHSLLRAGDYAEARNQARFIAQGSEGAMRASALYVQGTAQDELGRDAVQAGDNASAKAHFSGAAAALGEALKLQPDLDPVGAMAGRLKEIQIRLKSLA</sequence>
<dbReference type="OrthoDB" id="7862771at2"/>
<keyword evidence="2" id="KW-1185">Reference proteome</keyword>
<protein>
    <recommendedName>
        <fullName evidence="3">Tetratricopeptide repeat-containing protein</fullName>
    </recommendedName>
</protein>
<dbReference type="AlphaFoldDB" id="A0A1I4EIQ0"/>
<name>A0A1I4EIQ0_9RHOB</name>
<evidence type="ECO:0000313" key="2">
    <source>
        <dbReference type="Proteomes" id="UP000198851"/>
    </source>
</evidence>
<evidence type="ECO:0000313" key="1">
    <source>
        <dbReference type="EMBL" id="SFL05083.1"/>
    </source>
</evidence>
<proteinExistence type="predicted"/>